<evidence type="ECO:0000256" key="2">
    <source>
        <dbReference type="ARBA" id="ARBA00022833"/>
    </source>
</evidence>
<dbReference type="PROSITE" id="PS50048">
    <property type="entry name" value="ZN2_CY6_FUNGAL_2"/>
    <property type="match status" value="1"/>
</dbReference>
<evidence type="ECO:0000256" key="4">
    <source>
        <dbReference type="ARBA" id="ARBA00023125"/>
    </source>
</evidence>
<dbReference type="Pfam" id="PF00172">
    <property type="entry name" value="Zn_clus"/>
    <property type="match status" value="1"/>
</dbReference>
<dbReference type="PANTHER" id="PTHR37534">
    <property type="entry name" value="TRANSCRIPTIONAL ACTIVATOR PROTEIN UGA3"/>
    <property type="match status" value="1"/>
</dbReference>
<keyword evidence="6" id="KW-0539">Nucleus</keyword>
<dbReference type="GeneID" id="85315298"/>
<evidence type="ECO:0000256" key="5">
    <source>
        <dbReference type="ARBA" id="ARBA00023163"/>
    </source>
</evidence>
<evidence type="ECO:0000313" key="10">
    <source>
        <dbReference type="Proteomes" id="UP001244011"/>
    </source>
</evidence>
<dbReference type="Pfam" id="PF11951">
    <property type="entry name" value="Fungal_trans_2"/>
    <property type="match status" value="1"/>
</dbReference>
<dbReference type="GO" id="GO:0045944">
    <property type="term" value="P:positive regulation of transcription by RNA polymerase II"/>
    <property type="evidence" value="ECO:0007669"/>
    <property type="project" value="TreeGrafter"/>
</dbReference>
<evidence type="ECO:0000256" key="3">
    <source>
        <dbReference type="ARBA" id="ARBA00023015"/>
    </source>
</evidence>
<keyword evidence="10" id="KW-1185">Reference proteome</keyword>
<protein>
    <recommendedName>
        <fullName evidence="8">Zn(2)-C6 fungal-type domain-containing protein</fullName>
    </recommendedName>
</protein>
<dbReference type="SUPFAM" id="SSF57701">
    <property type="entry name" value="Zn2/Cys6 DNA-binding domain"/>
    <property type="match status" value="1"/>
</dbReference>
<dbReference type="RefSeq" id="XP_060278637.1">
    <property type="nucleotide sequence ID" value="XM_060432111.1"/>
</dbReference>
<dbReference type="GO" id="GO:0008270">
    <property type="term" value="F:zinc ion binding"/>
    <property type="evidence" value="ECO:0007669"/>
    <property type="project" value="InterPro"/>
</dbReference>
<sequence length="674" mass="73926">MQEASASAGLPIQRPFNPCNACKARHQKCDNRRPSCSSCRRGGIECVRGHSVRFRHTLNPSVRPRRASESARRDYTFARNQPWVEVSRSLSFVDETQVIVNNINDSGAGSFATAGDGEDNATVSISAYPRRQLPSPRSCTAVDTSPSPSAPSQTSQLASSGPDNAPTTEDRSVVVGQLGDAIALSPDSTSGAALSSPGTDVSSLPEQPLNLIFSPGSVDTANTFGLGLDQALQGQDVLFGLPCEDSFIQLHSDGLATSPRHAADRPGSSIYLDTPQWPLQDYQQAFLLRYYVENVAPLLDLCDQDRRHFATVVPQRAATCPLLLHAMLAASAKRLSRIGDFDGLVVDRYHQDCLRLLIPALSSSAAVVDENLLTAIVLLRYTEELDVPVAPPGPEFHLMGTRVFLAAQEKTLSDFSGLRLAAFWVALRQEIYMAFVHSRPVHANFVLRDIGKLIQPDDNGSGFANGIIIHCANCLRYCYGSEEWSVGAWKELREYQDRWWREKPWYFQPTWASEPESNGIFPTEIYLSDAVVTGLQHYHLARILLIAHNPEIPKLGPGQVSAFRTMNDEIKKTVRVICGIAESNPRTAPAYVAASGSNACIAITMAGDRFTERHEQEALCGILEKTDKQMGWPTRSAQVGLREAWGWEESHSGMSIADMLNTRSQASTSSQVER</sequence>
<dbReference type="GO" id="GO:0000981">
    <property type="term" value="F:DNA-binding transcription factor activity, RNA polymerase II-specific"/>
    <property type="evidence" value="ECO:0007669"/>
    <property type="project" value="InterPro"/>
</dbReference>
<keyword evidence="3" id="KW-0805">Transcription regulation</keyword>
<dbReference type="EMBL" id="MU839037">
    <property type="protein sequence ID" value="KAK1762424.1"/>
    <property type="molecule type" value="Genomic_DNA"/>
</dbReference>
<dbReference type="Gene3D" id="4.10.240.10">
    <property type="entry name" value="Zn(2)-C6 fungal-type DNA-binding domain"/>
    <property type="match status" value="1"/>
</dbReference>
<dbReference type="CDD" id="cd00067">
    <property type="entry name" value="GAL4"/>
    <property type="match status" value="1"/>
</dbReference>
<dbReference type="AlphaFoldDB" id="A0AAJ0BSS0"/>
<reference evidence="9" key="1">
    <citation type="submission" date="2023-06" db="EMBL/GenBank/DDBJ databases">
        <title>Genome-scale phylogeny and comparative genomics of the fungal order Sordariales.</title>
        <authorList>
            <consortium name="Lawrence Berkeley National Laboratory"/>
            <person name="Hensen N."/>
            <person name="Bonometti L."/>
            <person name="Westerberg I."/>
            <person name="Brannstrom I.O."/>
            <person name="Guillou S."/>
            <person name="Cros-Aarteil S."/>
            <person name="Calhoun S."/>
            <person name="Haridas S."/>
            <person name="Kuo A."/>
            <person name="Mondo S."/>
            <person name="Pangilinan J."/>
            <person name="Riley R."/>
            <person name="Labutti K."/>
            <person name="Andreopoulos B."/>
            <person name="Lipzen A."/>
            <person name="Chen C."/>
            <person name="Yanf M."/>
            <person name="Daum C."/>
            <person name="Ng V."/>
            <person name="Clum A."/>
            <person name="Steindorff A."/>
            <person name="Ohm R."/>
            <person name="Martin F."/>
            <person name="Silar P."/>
            <person name="Natvig D."/>
            <person name="Lalanne C."/>
            <person name="Gautier V."/>
            <person name="Ament-Velasquez S.L."/>
            <person name="Kruys A."/>
            <person name="Hutchinson M.I."/>
            <person name="Powell A.J."/>
            <person name="Barry K."/>
            <person name="Miller A.N."/>
            <person name="Grigoriev I.V."/>
            <person name="Debuchy R."/>
            <person name="Gladieux P."/>
            <person name="Thoren M.H."/>
            <person name="Johannesson H."/>
        </authorList>
    </citation>
    <scope>NUCLEOTIDE SEQUENCE</scope>
    <source>
        <strain evidence="9">8032-3</strain>
    </source>
</reference>
<keyword evidence="4" id="KW-0238">DNA-binding</keyword>
<dbReference type="PROSITE" id="PS00463">
    <property type="entry name" value="ZN2_CY6_FUNGAL_1"/>
    <property type="match status" value="1"/>
</dbReference>
<evidence type="ECO:0000259" key="8">
    <source>
        <dbReference type="PROSITE" id="PS50048"/>
    </source>
</evidence>
<name>A0AAJ0BSS0_9PEZI</name>
<gene>
    <name evidence="9" type="ORF">QBC33DRAFT_601518</name>
</gene>
<proteinExistence type="predicted"/>
<keyword evidence="2" id="KW-0862">Zinc</keyword>
<evidence type="ECO:0000313" key="9">
    <source>
        <dbReference type="EMBL" id="KAK1762424.1"/>
    </source>
</evidence>
<dbReference type="InterPro" id="IPR021858">
    <property type="entry name" value="Fun_TF"/>
</dbReference>
<keyword evidence="5" id="KW-0804">Transcription</keyword>
<organism evidence="9 10">
    <name type="scientific">Phialemonium atrogriseum</name>
    <dbReference type="NCBI Taxonomy" id="1093897"/>
    <lineage>
        <taxon>Eukaryota</taxon>
        <taxon>Fungi</taxon>
        <taxon>Dikarya</taxon>
        <taxon>Ascomycota</taxon>
        <taxon>Pezizomycotina</taxon>
        <taxon>Sordariomycetes</taxon>
        <taxon>Sordariomycetidae</taxon>
        <taxon>Cephalothecales</taxon>
        <taxon>Cephalothecaceae</taxon>
        <taxon>Phialemonium</taxon>
    </lineage>
</organism>
<dbReference type="Proteomes" id="UP001244011">
    <property type="component" value="Unassembled WGS sequence"/>
</dbReference>
<dbReference type="GO" id="GO:0005634">
    <property type="term" value="C:nucleus"/>
    <property type="evidence" value="ECO:0007669"/>
    <property type="project" value="UniProtKB-SubCell"/>
</dbReference>
<feature type="domain" description="Zn(2)-C6 fungal-type" evidence="8">
    <location>
        <begin position="18"/>
        <end position="48"/>
    </location>
</feature>
<comment type="subcellular location">
    <subcellularLocation>
        <location evidence="1">Nucleus</location>
    </subcellularLocation>
</comment>
<evidence type="ECO:0000256" key="1">
    <source>
        <dbReference type="ARBA" id="ARBA00004123"/>
    </source>
</evidence>
<accession>A0AAJ0BSS0</accession>
<dbReference type="PANTHER" id="PTHR37534:SF2">
    <property type="entry name" value="N-ACETYLTRANSFERASE DOMAIN-CONTAINING PROTEIN"/>
    <property type="match status" value="1"/>
</dbReference>
<dbReference type="GO" id="GO:0000976">
    <property type="term" value="F:transcription cis-regulatory region binding"/>
    <property type="evidence" value="ECO:0007669"/>
    <property type="project" value="TreeGrafter"/>
</dbReference>
<feature type="region of interest" description="Disordered" evidence="7">
    <location>
        <begin position="128"/>
        <end position="169"/>
    </location>
</feature>
<dbReference type="InterPro" id="IPR036864">
    <property type="entry name" value="Zn2-C6_fun-type_DNA-bd_sf"/>
</dbReference>
<comment type="caution">
    <text evidence="9">The sequence shown here is derived from an EMBL/GenBank/DDBJ whole genome shotgun (WGS) entry which is preliminary data.</text>
</comment>
<evidence type="ECO:0000256" key="6">
    <source>
        <dbReference type="ARBA" id="ARBA00023242"/>
    </source>
</evidence>
<dbReference type="SMART" id="SM00066">
    <property type="entry name" value="GAL4"/>
    <property type="match status" value="1"/>
</dbReference>
<evidence type="ECO:0000256" key="7">
    <source>
        <dbReference type="SAM" id="MobiDB-lite"/>
    </source>
</evidence>
<feature type="compositionally biased region" description="Low complexity" evidence="7">
    <location>
        <begin position="144"/>
        <end position="160"/>
    </location>
</feature>
<dbReference type="InterPro" id="IPR001138">
    <property type="entry name" value="Zn2Cys6_DnaBD"/>
</dbReference>